<dbReference type="PANTHER" id="PTHR11409:SF39">
    <property type="entry name" value="ADENOSINE DEAMINASE 2"/>
    <property type="match status" value="1"/>
</dbReference>
<comment type="subcellular location">
    <subcellularLocation>
        <location evidence="2">Secreted</location>
    </subcellularLocation>
</comment>
<name>A0A022VV37_TRIRU</name>
<evidence type="ECO:0000256" key="9">
    <source>
        <dbReference type="ARBA" id="ARBA00047764"/>
    </source>
</evidence>
<dbReference type="Pfam" id="PF00962">
    <property type="entry name" value="A_deaminase"/>
    <property type="match status" value="1"/>
</dbReference>
<evidence type="ECO:0000256" key="2">
    <source>
        <dbReference type="ARBA" id="ARBA00004613"/>
    </source>
</evidence>
<feature type="domain" description="Adenosine deaminase" evidence="10">
    <location>
        <begin position="244"/>
        <end position="458"/>
    </location>
</feature>
<keyword evidence="7" id="KW-0732">Signal</keyword>
<comment type="cofactor">
    <cofactor evidence="1">
        <name>Zn(2+)</name>
        <dbReference type="ChEBI" id="CHEBI:29105"/>
    </cofactor>
</comment>
<evidence type="ECO:0000256" key="6">
    <source>
        <dbReference type="ARBA" id="ARBA00022723"/>
    </source>
</evidence>
<dbReference type="OrthoDB" id="7202371at2759"/>
<dbReference type="GO" id="GO:0006154">
    <property type="term" value="P:adenosine catabolic process"/>
    <property type="evidence" value="ECO:0007669"/>
    <property type="project" value="TreeGrafter"/>
</dbReference>
<dbReference type="InterPro" id="IPR006330">
    <property type="entry name" value="Ado/ade_deaminase"/>
</dbReference>
<evidence type="ECO:0000256" key="5">
    <source>
        <dbReference type="ARBA" id="ARBA00022525"/>
    </source>
</evidence>
<dbReference type="GO" id="GO:0005576">
    <property type="term" value="C:extracellular region"/>
    <property type="evidence" value="ECO:0007669"/>
    <property type="project" value="UniProtKB-SubCell"/>
</dbReference>
<comment type="catalytic activity">
    <reaction evidence="9">
        <text>adenosine + H2O + H(+) = inosine + NH4(+)</text>
        <dbReference type="Rhea" id="RHEA:24408"/>
        <dbReference type="ChEBI" id="CHEBI:15377"/>
        <dbReference type="ChEBI" id="CHEBI:15378"/>
        <dbReference type="ChEBI" id="CHEBI:16335"/>
        <dbReference type="ChEBI" id="CHEBI:17596"/>
        <dbReference type="ChEBI" id="CHEBI:28938"/>
        <dbReference type="EC" id="3.5.4.4"/>
    </reaction>
</comment>
<keyword evidence="5" id="KW-0964">Secreted</keyword>
<evidence type="ECO:0000256" key="1">
    <source>
        <dbReference type="ARBA" id="ARBA00001947"/>
    </source>
</evidence>
<dbReference type="Gene3D" id="3.20.20.140">
    <property type="entry name" value="Metal-dependent hydrolases"/>
    <property type="match status" value="1"/>
</dbReference>
<proteinExistence type="inferred from homology"/>
<protein>
    <recommendedName>
        <fullName evidence="4">adenosine deaminase</fullName>
        <ecNumber evidence="4">3.5.4.4</ecNumber>
    </recommendedName>
</protein>
<evidence type="ECO:0000313" key="11">
    <source>
        <dbReference type="EMBL" id="EZF49955.1"/>
    </source>
</evidence>
<dbReference type="InterPro" id="IPR001365">
    <property type="entry name" value="A_deaminase_dom"/>
</dbReference>
<accession>A0A022VV37</accession>
<gene>
    <name evidence="11" type="ORF">H103_06667</name>
</gene>
<dbReference type="InterPro" id="IPR032466">
    <property type="entry name" value="Metal_Hydrolase"/>
</dbReference>
<evidence type="ECO:0000256" key="8">
    <source>
        <dbReference type="ARBA" id="ARBA00022801"/>
    </source>
</evidence>
<dbReference type="AlphaFoldDB" id="A0A022VV37"/>
<reference evidence="11" key="1">
    <citation type="submission" date="2014-02" db="EMBL/GenBank/DDBJ databases">
        <title>The Genome Sequence of Trichophyton rubrum (morphotype fischeri) CBS 288.86.</title>
        <authorList>
            <consortium name="The Broad Institute Genomics Platform"/>
            <person name="Cuomo C.A."/>
            <person name="White T.C."/>
            <person name="Graser Y."/>
            <person name="Martinez-Rossi N."/>
            <person name="Heitman J."/>
            <person name="Young S.K."/>
            <person name="Zeng Q."/>
            <person name="Gargeya S."/>
            <person name="Abouelleil A."/>
            <person name="Alvarado L."/>
            <person name="Chapman S.B."/>
            <person name="Gainer-Dewar J."/>
            <person name="Goldberg J."/>
            <person name="Griggs A."/>
            <person name="Gujja S."/>
            <person name="Hansen M."/>
            <person name="Howarth C."/>
            <person name="Imamovic A."/>
            <person name="Larimer J."/>
            <person name="Martinez D."/>
            <person name="Murphy C."/>
            <person name="Pearson M.D."/>
            <person name="Persinoti G."/>
            <person name="Poon T."/>
            <person name="Priest M."/>
            <person name="Roberts A.D."/>
            <person name="Saif S."/>
            <person name="Shea T.D."/>
            <person name="Sykes S.N."/>
            <person name="Wortman J."/>
            <person name="Nusbaum C."/>
            <person name="Birren B."/>
        </authorList>
    </citation>
    <scope>NUCLEOTIDE SEQUENCE [LARGE SCALE GENOMIC DNA]</scope>
    <source>
        <strain evidence="11">CBS 288.86</strain>
    </source>
</reference>
<keyword evidence="6" id="KW-0479">Metal-binding</keyword>
<dbReference type="SUPFAM" id="SSF51556">
    <property type="entry name" value="Metallo-dependent hydrolases"/>
    <property type="match status" value="1"/>
</dbReference>
<sequence>MEDKGPEATALASHFAARDALISKELSLRSDTAFRNALSPIASQACAIVSHIREAEHASIWKHDPSNPDNEEGIELYPGMMFGLAKRKLESTHLWRIAKRMPKGTLLHCHLGAMVEVDWLFERILAVEGMHVCSSEALDTEAARVRAVVLFKYITPKPGSSHVSIWSSEYQPDTYVPAAEAADAFPSTGRQGFVSWLYDRSVISELMEGQDVPDTGFNYRVAVMGEEIEAFKKTEEGKNFWGGRLIWTVLRVLDADSIVTSMKDCLEAKQAYPHLVAGFDLVGQEDLGQTLAALMPQILWFRQQCISQNLNIPFFFHAGECLGDGDSTDRNLYDAILLNTRRIGHAFSLFKHPHLIDIVKERRIMVESCPISNEVLRLTATALAHPLPALLARGVSASLSNDDPALLGQGTSGMSHDFWQAVQAWENLGLAGLGSLAENSVRYAAFEDEDDEQWVGGIDKGYEGGGVKAERMKLWRQEWEAFCQWIIDEYGAEFAK</sequence>
<keyword evidence="8" id="KW-0378">Hydrolase</keyword>
<dbReference type="GO" id="GO:0046872">
    <property type="term" value="F:metal ion binding"/>
    <property type="evidence" value="ECO:0007669"/>
    <property type="project" value="UniProtKB-KW"/>
</dbReference>
<dbReference type="PANTHER" id="PTHR11409">
    <property type="entry name" value="ADENOSINE DEAMINASE"/>
    <property type="match status" value="1"/>
</dbReference>
<dbReference type="HOGENOM" id="CLU_022829_2_1_1"/>
<dbReference type="Proteomes" id="UP000023758">
    <property type="component" value="Unassembled WGS sequence"/>
</dbReference>
<evidence type="ECO:0000256" key="7">
    <source>
        <dbReference type="ARBA" id="ARBA00022729"/>
    </source>
</evidence>
<dbReference type="EMBL" id="KK207894">
    <property type="protein sequence ID" value="EZF49955.1"/>
    <property type="molecule type" value="Genomic_DNA"/>
</dbReference>
<evidence type="ECO:0000256" key="4">
    <source>
        <dbReference type="ARBA" id="ARBA00012784"/>
    </source>
</evidence>
<evidence type="ECO:0000256" key="3">
    <source>
        <dbReference type="ARBA" id="ARBA00006083"/>
    </source>
</evidence>
<organism evidence="11">
    <name type="scientific">Trichophyton rubrum CBS 288.86</name>
    <dbReference type="NCBI Taxonomy" id="1215330"/>
    <lineage>
        <taxon>Eukaryota</taxon>
        <taxon>Fungi</taxon>
        <taxon>Dikarya</taxon>
        <taxon>Ascomycota</taxon>
        <taxon>Pezizomycotina</taxon>
        <taxon>Eurotiomycetes</taxon>
        <taxon>Eurotiomycetidae</taxon>
        <taxon>Onygenales</taxon>
        <taxon>Arthrodermataceae</taxon>
        <taxon>Trichophyton</taxon>
    </lineage>
</organism>
<dbReference type="FunFam" id="3.20.20.140:FF:000017">
    <property type="entry name" value="Adenosine deaminase 2"/>
    <property type="match status" value="1"/>
</dbReference>
<dbReference type="GO" id="GO:0046103">
    <property type="term" value="P:inosine biosynthetic process"/>
    <property type="evidence" value="ECO:0007669"/>
    <property type="project" value="TreeGrafter"/>
</dbReference>
<dbReference type="EC" id="3.5.4.4" evidence="4"/>
<dbReference type="GO" id="GO:0004000">
    <property type="term" value="F:adenosine deaminase activity"/>
    <property type="evidence" value="ECO:0007669"/>
    <property type="project" value="TreeGrafter"/>
</dbReference>
<evidence type="ECO:0000259" key="10">
    <source>
        <dbReference type="Pfam" id="PF00962"/>
    </source>
</evidence>
<comment type="similarity">
    <text evidence="3">Belongs to the metallo-dependent hydrolases superfamily. Adenosine and AMP deaminases family. ADGF subfamily.</text>
</comment>